<proteinExistence type="predicted"/>
<feature type="compositionally biased region" description="Low complexity" evidence="1">
    <location>
        <begin position="1"/>
        <end position="12"/>
    </location>
</feature>
<feature type="compositionally biased region" description="Basic and acidic residues" evidence="1">
    <location>
        <begin position="92"/>
        <end position="104"/>
    </location>
</feature>
<dbReference type="HOGENOM" id="CLU_1197488_0_0_1"/>
<evidence type="ECO:0000313" key="3">
    <source>
        <dbReference type="Proteomes" id="UP000032141"/>
    </source>
</evidence>
<sequence length="232" mass="25955">DSLFFSHSPSSPNHHHGHHHRSYPICQQVQHVSVQLFTPVPIFLVSSCPGFSGVRKVVSRRRTAAARRHSLTSTSMEFGVCSSSRDEEMDSREEMELDSKNKNSIETETSEETTCLSICQSKVGGEAVEKFLVPGEPSLWYSVQFTLTRLDCLVLKRPYGFFGLSLLFLFNVAGLKMVVCESTPLVKSGEQALLCDVQGCRKLMFSINFSAARILKDLLRDTRIAHKVDGRV</sequence>
<feature type="region of interest" description="Disordered" evidence="1">
    <location>
        <begin position="1"/>
        <end position="22"/>
    </location>
</feature>
<protein>
    <submittedName>
        <fullName evidence="2">Uncharacterized protein</fullName>
    </submittedName>
</protein>
<accession>A0A0D3D2Y5</accession>
<reference evidence="2" key="2">
    <citation type="submission" date="2015-03" db="UniProtKB">
        <authorList>
            <consortium name="EnsemblPlants"/>
        </authorList>
    </citation>
    <scope>IDENTIFICATION</scope>
</reference>
<reference evidence="2 3" key="1">
    <citation type="journal article" date="2014" name="Genome Biol.">
        <title>Transcriptome and methylome profiling reveals relics of genome dominance in the mesopolyploid Brassica oleracea.</title>
        <authorList>
            <person name="Parkin I.A."/>
            <person name="Koh C."/>
            <person name="Tang H."/>
            <person name="Robinson S.J."/>
            <person name="Kagale S."/>
            <person name="Clarke W.E."/>
            <person name="Town C.D."/>
            <person name="Nixon J."/>
            <person name="Krishnakumar V."/>
            <person name="Bidwell S.L."/>
            <person name="Denoeud F."/>
            <person name="Belcram H."/>
            <person name="Links M.G."/>
            <person name="Just J."/>
            <person name="Clarke C."/>
            <person name="Bender T."/>
            <person name="Huebert T."/>
            <person name="Mason A.S."/>
            <person name="Pires J.C."/>
            <person name="Barker G."/>
            <person name="Moore J."/>
            <person name="Walley P.G."/>
            <person name="Manoli S."/>
            <person name="Batley J."/>
            <person name="Edwards D."/>
            <person name="Nelson M.N."/>
            <person name="Wang X."/>
            <person name="Paterson A.H."/>
            <person name="King G."/>
            <person name="Bancroft I."/>
            <person name="Chalhoub B."/>
            <person name="Sharpe A.G."/>
        </authorList>
    </citation>
    <scope>NUCLEOTIDE SEQUENCE</scope>
    <source>
        <strain evidence="2 3">cv. TO1000</strain>
    </source>
</reference>
<keyword evidence="3" id="KW-1185">Reference proteome</keyword>
<dbReference type="Proteomes" id="UP000032141">
    <property type="component" value="Chromosome C7"/>
</dbReference>
<dbReference type="EnsemblPlants" id="Bo7g009880.1">
    <property type="protein sequence ID" value="Bo7g009880.1"/>
    <property type="gene ID" value="Bo7g009880"/>
</dbReference>
<evidence type="ECO:0000313" key="2">
    <source>
        <dbReference type="EnsemblPlants" id="Bo7g009880.1"/>
    </source>
</evidence>
<dbReference type="Gramene" id="Bo7g009880.1">
    <property type="protein sequence ID" value="Bo7g009880.1"/>
    <property type="gene ID" value="Bo7g009880"/>
</dbReference>
<feature type="region of interest" description="Disordered" evidence="1">
    <location>
        <begin position="85"/>
        <end position="104"/>
    </location>
</feature>
<evidence type="ECO:0000256" key="1">
    <source>
        <dbReference type="SAM" id="MobiDB-lite"/>
    </source>
</evidence>
<name>A0A0D3D2Y5_BRAOL</name>
<dbReference type="AlphaFoldDB" id="A0A0D3D2Y5"/>
<feature type="compositionally biased region" description="Basic residues" evidence="1">
    <location>
        <begin position="13"/>
        <end position="22"/>
    </location>
</feature>
<organism evidence="2 3">
    <name type="scientific">Brassica oleracea var. oleracea</name>
    <dbReference type="NCBI Taxonomy" id="109376"/>
    <lineage>
        <taxon>Eukaryota</taxon>
        <taxon>Viridiplantae</taxon>
        <taxon>Streptophyta</taxon>
        <taxon>Embryophyta</taxon>
        <taxon>Tracheophyta</taxon>
        <taxon>Spermatophyta</taxon>
        <taxon>Magnoliopsida</taxon>
        <taxon>eudicotyledons</taxon>
        <taxon>Gunneridae</taxon>
        <taxon>Pentapetalae</taxon>
        <taxon>rosids</taxon>
        <taxon>malvids</taxon>
        <taxon>Brassicales</taxon>
        <taxon>Brassicaceae</taxon>
        <taxon>Brassiceae</taxon>
        <taxon>Brassica</taxon>
    </lineage>
</organism>